<keyword evidence="1" id="KW-0472">Membrane</keyword>
<dbReference type="AlphaFoldDB" id="A0A3G8ZNY2"/>
<reference evidence="3 4" key="1">
    <citation type="submission" date="2018-11" db="EMBL/GenBank/DDBJ databases">
        <authorList>
            <person name="Da X."/>
        </authorList>
    </citation>
    <scope>NUCLEOTIDE SEQUENCE [LARGE SCALE GENOMIC DNA]</scope>
    <source>
        <strain evidence="3 4">S14-144</strain>
    </source>
</reference>
<accession>A0A3G8ZNY2</accession>
<dbReference type="RefSeq" id="WP_124799742.1">
    <property type="nucleotide sequence ID" value="NZ_CP034170.1"/>
</dbReference>
<reference evidence="3 4" key="2">
    <citation type="submission" date="2018-12" db="EMBL/GenBank/DDBJ databases">
        <title>Nakamurella antarcticus sp. nov., isolated from Antarctica South Shetland Islands soil.</title>
        <authorList>
            <person name="Peng F."/>
        </authorList>
    </citation>
    <scope>NUCLEOTIDE SEQUENCE [LARGE SCALE GENOMIC DNA]</scope>
    <source>
        <strain evidence="3 4">S14-144</strain>
    </source>
</reference>
<evidence type="ECO:0000256" key="2">
    <source>
        <dbReference type="SAM" id="SignalP"/>
    </source>
</evidence>
<evidence type="ECO:0000313" key="3">
    <source>
        <dbReference type="EMBL" id="AZI58838.1"/>
    </source>
</evidence>
<feature type="transmembrane region" description="Helical" evidence="1">
    <location>
        <begin position="470"/>
        <end position="488"/>
    </location>
</feature>
<dbReference type="Gene3D" id="2.60.40.3440">
    <property type="match status" value="1"/>
</dbReference>
<organism evidence="3 4">
    <name type="scientific">Nakamurella antarctica</name>
    <dbReference type="NCBI Taxonomy" id="1902245"/>
    <lineage>
        <taxon>Bacteria</taxon>
        <taxon>Bacillati</taxon>
        <taxon>Actinomycetota</taxon>
        <taxon>Actinomycetes</taxon>
        <taxon>Nakamurellales</taxon>
        <taxon>Nakamurellaceae</taxon>
        <taxon>Nakamurella</taxon>
    </lineage>
</organism>
<dbReference type="Pfam" id="PF17963">
    <property type="entry name" value="Big_9"/>
    <property type="match status" value="1"/>
</dbReference>
<evidence type="ECO:0000256" key="1">
    <source>
        <dbReference type="SAM" id="Phobius"/>
    </source>
</evidence>
<evidence type="ECO:0000313" key="4">
    <source>
        <dbReference type="Proteomes" id="UP000268084"/>
    </source>
</evidence>
<gene>
    <name evidence="3" type="ORF">EH165_12510</name>
</gene>
<feature type="chain" id="PRO_5017943923" evidence="2">
    <location>
        <begin position="28"/>
        <end position="500"/>
    </location>
</feature>
<sequence length="500" mass="49539">MRADRMWVAAAIILVASGMAGGGTALAADAASLVLPFGKTVTKSLSAIGAPGAVIQACPAGSPQPGLFTIGCQAGSDSVAVSSISYNPDVKSAPFDITVLQADGVTPMQLTVTVQMTPPDAPTADSFDFGFPVSQGTVTLFPASTFASHIQCVGCAGATPLFSAGAVSPAAAGVWGAPSDLGNGVLQFGPSPDYTGSVSLSYTVSDPYGNSSQRATIRVEVVAAASSAPIVQPDIFITTGAAPVKGNLLANDSDPQGLKLELVSCDAPKNGTVQCKSDGTMVYTAAAGFSGTDQFGYHVVNSKGDQANGVVQVAIAKDGAVVTSTATATVSGPATTVVGPGTTVTGPATTVSGLSTTVSGPATTVSGPATTVQGAPVTSTVSTSTTITVQNEQVAVPSIAKLGSPILAPPPLNGMFHAMNDALAAVARESRSVENASGSLSGSSNTADGAQAAEGLSGDLAYTGVPIQPSVLWALGLLVSGCVFLIAVRQRRSGSHRAHR</sequence>
<feature type="signal peptide" evidence="2">
    <location>
        <begin position="1"/>
        <end position="27"/>
    </location>
</feature>
<keyword evidence="1" id="KW-0812">Transmembrane</keyword>
<keyword evidence="1" id="KW-1133">Transmembrane helix</keyword>
<name>A0A3G8ZNY2_9ACTN</name>
<dbReference type="OrthoDB" id="5112730at2"/>
<keyword evidence="4" id="KW-1185">Reference proteome</keyword>
<proteinExistence type="predicted"/>
<dbReference type="Proteomes" id="UP000268084">
    <property type="component" value="Chromosome"/>
</dbReference>
<protein>
    <submittedName>
        <fullName evidence="3">Uncharacterized protein</fullName>
    </submittedName>
</protein>
<dbReference type="KEGG" id="nak:EH165_12510"/>
<dbReference type="EMBL" id="CP034170">
    <property type="protein sequence ID" value="AZI58838.1"/>
    <property type="molecule type" value="Genomic_DNA"/>
</dbReference>
<keyword evidence="2" id="KW-0732">Signal</keyword>